<sequence length="149" mass="15121">MASNPTSATPSLPSASTTTPSSATSIPPSVLSSIPPLNTQPIELDSTPIDSPTAGRAPVQEMASVDLIGGDAATSSSSSRRRQKDGVSPGEEEDVYGELSGEVGMGKLEREKRAAALSKRSKDPAVLVDIPPGPQAEELEVVAAAAGVQ</sequence>
<proteinExistence type="predicted"/>
<keyword evidence="3" id="KW-1185">Reference proteome</keyword>
<evidence type="ECO:0000256" key="1">
    <source>
        <dbReference type="SAM" id="MobiDB-lite"/>
    </source>
</evidence>
<name>A0A6G1H9X1_9PEZI</name>
<feature type="compositionally biased region" description="Low complexity" evidence="1">
    <location>
        <begin position="1"/>
        <end position="37"/>
    </location>
</feature>
<dbReference type="OrthoDB" id="5310629at2759"/>
<protein>
    <submittedName>
        <fullName evidence="2">Uncharacterized protein</fullName>
    </submittedName>
</protein>
<dbReference type="AlphaFoldDB" id="A0A6G1H9X1"/>
<reference evidence="2" key="1">
    <citation type="journal article" date="2020" name="Stud. Mycol.">
        <title>101 Dothideomycetes genomes: a test case for predicting lifestyles and emergence of pathogens.</title>
        <authorList>
            <person name="Haridas S."/>
            <person name="Albert R."/>
            <person name="Binder M."/>
            <person name="Bloem J."/>
            <person name="Labutti K."/>
            <person name="Salamov A."/>
            <person name="Andreopoulos B."/>
            <person name="Baker S."/>
            <person name="Barry K."/>
            <person name="Bills G."/>
            <person name="Bluhm B."/>
            <person name="Cannon C."/>
            <person name="Castanera R."/>
            <person name="Culley D."/>
            <person name="Daum C."/>
            <person name="Ezra D."/>
            <person name="Gonzalez J."/>
            <person name="Henrissat B."/>
            <person name="Kuo A."/>
            <person name="Liang C."/>
            <person name="Lipzen A."/>
            <person name="Lutzoni F."/>
            <person name="Magnuson J."/>
            <person name="Mondo S."/>
            <person name="Nolan M."/>
            <person name="Ohm R."/>
            <person name="Pangilinan J."/>
            <person name="Park H.-J."/>
            <person name="Ramirez L."/>
            <person name="Alfaro M."/>
            <person name="Sun H."/>
            <person name="Tritt A."/>
            <person name="Yoshinaga Y."/>
            <person name="Zwiers L.-H."/>
            <person name="Turgeon B."/>
            <person name="Goodwin S."/>
            <person name="Spatafora J."/>
            <person name="Crous P."/>
            <person name="Grigoriev I."/>
        </authorList>
    </citation>
    <scope>NUCLEOTIDE SEQUENCE</scope>
    <source>
        <strain evidence="2">CBS 113979</strain>
    </source>
</reference>
<evidence type="ECO:0000313" key="3">
    <source>
        <dbReference type="Proteomes" id="UP000800041"/>
    </source>
</evidence>
<dbReference type="EMBL" id="ML977144">
    <property type="protein sequence ID" value="KAF1989748.1"/>
    <property type="molecule type" value="Genomic_DNA"/>
</dbReference>
<organism evidence="2 3">
    <name type="scientific">Aulographum hederae CBS 113979</name>
    <dbReference type="NCBI Taxonomy" id="1176131"/>
    <lineage>
        <taxon>Eukaryota</taxon>
        <taxon>Fungi</taxon>
        <taxon>Dikarya</taxon>
        <taxon>Ascomycota</taxon>
        <taxon>Pezizomycotina</taxon>
        <taxon>Dothideomycetes</taxon>
        <taxon>Pleosporomycetidae</taxon>
        <taxon>Aulographales</taxon>
        <taxon>Aulographaceae</taxon>
    </lineage>
</organism>
<feature type="region of interest" description="Disordered" evidence="1">
    <location>
        <begin position="1"/>
        <end position="104"/>
    </location>
</feature>
<gene>
    <name evidence="2" type="ORF">K402DRAFT_390718</name>
</gene>
<dbReference type="Proteomes" id="UP000800041">
    <property type="component" value="Unassembled WGS sequence"/>
</dbReference>
<evidence type="ECO:0000313" key="2">
    <source>
        <dbReference type="EMBL" id="KAF1989748.1"/>
    </source>
</evidence>
<accession>A0A6G1H9X1</accession>